<dbReference type="Proteomes" id="UP001221142">
    <property type="component" value="Unassembled WGS sequence"/>
</dbReference>
<feature type="region of interest" description="Disordered" evidence="1">
    <location>
        <begin position="107"/>
        <end position="127"/>
    </location>
</feature>
<protein>
    <submittedName>
        <fullName evidence="2">Uncharacterized protein</fullName>
    </submittedName>
</protein>
<feature type="compositionally biased region" description="Polar residues" evidence="1">
    <location>
        <begin position="213"/>
        <end position="224"/>
    </location>
</feature>
<feature type="region of interest" description="Disordered" evidence="1">
    <location>
        <begin position="213"/>
        <end position="292"/>
    </location>
</feature>
<accession>A0AAD7C0I0</accession>
<feature type="region of interest" description="Disordered" evidence="1">
    <location>
        <begin position="35"/>
        <end position="91"/>
    </location>
</feature>
<name>A0AAD7C0I0_9AGAR</name>
<feature type="compositionally biased region" description="Polar residues" evidence="1">
    <location>
        <begin position="67"/>
        <end position="82"/>
    </location>
</feature>
<evidence type="ECO:0000313" key="3">
    <source>
        <dbReference type="Proteomes" id="UP001221142"/>
    </source>
</evidence>
<feature type="compositionally biased region" description="Low complexity" evidence="1">
    <location>
        <begin position="45"/>
        <end position="56"/>
    </location>
</feature>
<feature type="region of interest" description="Disordered" evidence="1">
    <location>
        <begin position="309"/>
        <end position="330"/>
    </location>
</feature>
<keyword evidence="3" id="KW-1185">Reference proteome</keyword>
<proteinExistence type="predicted"/>
<gene>
    <name evidence="2" type="ORF">FB45DRAFT_865908</name>
</gene>
<feature type="compositionally biased region" description="Basic and acidic residues" evidence="1">
    <location>
        <begin position="346"/>
        <end position="355"/>
    </location>
</feature>
<dbReference type="AlphaFoldDB" id="A0AAD7C0I0"/>
<evidence type="ECO:0000256" key="1">
    <source>
        <dbReference type="SAM" id="MobiDB-lite"/>
    </source>
</evidence>
<dbReference type="EMBL" id="JARKIF010000007">
    <property type="protein sequence ID" value="KAJ7635388.1"/>
    <property type="molecule type" value="Genomic_DNA"/>
</dbReference>
<sequence length="377" mass="41213">MATLLTSHALPEAHRTKLIRSTRKLGALLGETPHLVDQEPLRGHSPASSISSTSSRRSGRIFDPAPRSSSLGVAYSNDSTSRPKAAEPATTTRPLLYLQLASSNRPVSVAPPTPMTPGFSPLTPDFEPEADRRKKMAKLARTLGHPVPAELVLPAPPPRKQRRIVKSEVYNDYIPSPVVVPAVLAMLDPVPSVPRGGRSASVDVPRSPAFSLYSLQSPSDSLASPTREAARMIRGSPRSTRSDEWPSSPKKSPHSPHYIKRSQLLQQQQRAVSPWEFETEEPARPSTTSRSGVDTRFLSRTFIFAPPRPAYAASSTRSRSPFGRQSPELDGEDYAHYHASAAQVESTHRQEKDWSGEWSGATGMDDVVKSLRELRGA</sequence>
<feature type="compositionally biased region" description="Basic residues" evidence="1">
    <location>
        <begin position="251"/>
        <end position="260"/>
    </location>
</feature>
<evidence type="ECO:0000313" key="2">
    <source>
        <dbReference type="EMBL" id="KAJ7635388.1"/>
    </source>
</evidence>
<comment type="caution">
    <text evidence="2">The sequence shown here is derived from an EMBL/GenBank/DDBJ whole genome shotgun (WGS) entry which is preliminary data.</text>
</comment>
<reference evidence="2" key="1">
    <citation type="submission" date="2023-03" db="EMBL/GenBank/DDBJ databases">
        <title>Massive genome expansion in bonnet fungi (Mycena s.s.) driven by repeated elements and novel gene families across ecological guilds.</title>
        <authorList>
            <consortium name="Lawrence Berkeley National Laboratory"/>
            <person name="Harder C.B."/>
            <person name="Miyauchi S."/>
            <person name="Viragh M."/>
            <person name="Kuo A."/>
            <person name="Thoen E."/>
            <person name="Andreopoulos B."/>
            <person name="Lu D."/>
            <person name="Skrede I."/>
            <person name="Drula E."/>
            <person name="Henrissat B."/>
            <person name="Morin E."/>
            <person name="Kohler A."/>
            <person name="Barry K."/>
            <person name="LaButti K."/>
            <person name="Morin E."/>
            <person name="Salamov A."/>
            <person name="Lipzen A."/>
            <person name="Mereny Z."/>
            <person name="Hegedus B."/>
            <person name="Baldrian P."/>
            <person name="Stursova M."/>
            <person name="Weitz H."/>
            <person name="Taylor A."/>
            <person name="Grigoriev I.V."/>
            <person name="Nagy L.G."/>
            <person name="Martin F."/>
            <person name="Kauserud H."/>
        </authorList>
    </citation>
    <scope>NUCLEOTIDE SEQUENCE</scope>
    <source>
        <strain evidence="2">9284</strain>
    </source>
</reference>
<organism evidence="2 3">
    <name type="scientific">Roridomyces roridus</name>
    <dbReference type="NCBI Taxonomy" id="1738132"/>
    <lineage>
        <taxon>Eukaryota</taxon>
        <taxon>Fungi</taxon>
        <taxon>Dikarya</taxon>
        <taxon>Basidiomycota</taxon>
        <taxon>Agaricomycotina</taxon>
        <taxon>Agaricomycetes</taxon>
        <taxon>Agaricomycetidae</taxon>
        <taxon>Agaricales</taxon>
        <taxon>Marasmiineae</taxon>
        <taxon>Mycenaceae</taxon>
        <taxon>Roridomyces</taxon>
    </lineage>
</organism>
<feature type="region of interest" description="Disordered" evidence="1">
    <location>
        <begin position="343"/>
        <end position="362"/>
    </location>
</feature>